<keyword evidence="1" id="KW-0472">Membrane</keyword>
<evidence type="ECO:0000313" key="2">
    <source>
        <dbReference type="EMBL" id="CDW47359.1"/>
    </source>
</evidence>
<dbReference type="AlphaFoldDB" id="A0A0K2VA67"/>
<name>A0A0K2VA67_LEPSM</name>
<keyword evidence="1" id="KW-0812">Transmembrane</keyword>
<feature type="transmembrane region" description="Helical" evidence="1">
    <location>
        <begin position="47"/>
        <end position="65"/>
    </location>
</feature>
<feature type="transmembrane region" description="Helical" evidence="1">
    <location>
        <begin position="6"/>
        <end position="26"/>
    </location>
</feature>
<sequence>PSLSVSGWVVGIGDVVFMMIISFKALMTLLRKNKPNTLPVTKRQLRTNSLFFSILFCVLILLSYLCTTHKPLTL</sequence>
<keyword evidence="1" id="KW-1133">Transmembrane helix</keyword>
<dbReference type="EMBL" id="HACA01029998">
    <property type="protein sequence ID" value="CDW47359.1"/>
    <property type="molecule type" value="Transcribed_RNA"/>
</dbReference>
<proteinExistence type="predicted"/>
<organism evidence="2">
    <name type="scientific">Lepeophtheirus salmonis</name>
    <name type="common">Salmon louse</name>
    <name type="synonym">Caligus salmonis</name>
    <dbReference type="NCBI Taxonomy" id="72036"/>
    <lineage>
        <taxon>Eukaryota</taxon>
        <taxon>Metazoa</taxon>
        <taxon>Ecdysozoa</taxon>
        <taxon>Arthropoda</taxon>
        <taxon>Crustacea</taxon>
        <taxon>Multicrustacea</taxon>
        <taxon>Hexanauplia</taxon>
        <taxon>Copepoda</taxon>
        <taxon>Siphonostomatoida</taxon>
        <taxon>Caligidae</taxon>
        <taxon>Lepeophtheirus</taxon>
    </lineage>
</organism>
<protein>
    <submittedName>
        <fullName evidence="2">Uncharacterized protein</fullName>
    </submittedName>
</protein>
<feature type="non-terminal residue" evidence="2">
    <location>
        <position position="1"/>
    </location>
</feature>
<reference evidence="2" key="1">
    <citation type="submission" date="2014-05" db="EMBL/GenBank/DDBJ databases">
        <authorList>
            <person name="Chronopoulou M."/>
        </authorList>
    </citation>
    <scope>NUCLEOTIDE SEQUENCE</scope>
    <source>
        <tissue evidence="2">Whole organism</tissue>
    </source>
</reference>
<evidence type="ECO:0000256" key="1">
    <source>
        <dbReference type="SAM" id="Phobius"/>
    </source>
</evidence>
<accession>A0A0K2VA67</accession>